<dbReference type="Gene3D" id="1.25.40.10">
    <property type="entry name" value="Tetratricopeptide repeat domain"/>
    <property type="match status" value="2"/>
</dbReference>
<feature type="transmembrane region" description="Helical" evidence="7">
    <location>
        <begin position="56"/>
        <end position="74"/>
    </location>
</feature>
<dbReference type="Pfam" id="PF13519">
    <property type="entry name" value="VWA_2"/>
    <property type="match status" value="1"/>
</dbReference>
<dbReference type="Proteomes" id="UP000664265">
    <property type="component" value="Unassembled WGS sequence"/>
</dbReference>
<dbReference type="SMART" id="SM00327">
    <property type="entry name" value="VWA"/>
    <property type="match status" value="1"/>
</dbReference>
<dbReference type="EMBL" id="JAERMS010000005">
    <property type="protein sequence ID" value="MBO1362792.1"/>
    <property type="molecule type" value="Genomic_DNA"/>
</dbReference>
<sequence>MLRFEDPIYLWLLLTVPVLLVINLIAWRSKVKKLRAFGDSALLKQLMPDVSKYRPTIKLAMLLLAVVVLILMIARPQMGTKISHEKRSGIETIIALDISNSMLAKDVAPSRLSKSKLLVENLVDHFTNDKIGLVVFAGDAFVQLPITSDYVSAKMFLQNIDPSLIQLQGTDIARAIKLSTASFTQQDKVGKAIIIITDGEDHEGGALEAAAAAHKKGMNVFVLGIGDPKGAPIPDGEGGYIKDNAGQTVMSALNEDMCRQIAQAGKGKYIHVDNTSKAQEQLNNELTKLQSGQTDSVVYSEYNEQFQAFGLILILLLIMEVCLMEARNPLTGKIHLFTKRFSMVVMLVTLGCLFALAQSDRHYIRTGNRLFRQQNFAKAEVEYRKALAKNSRNPQALYNLGCALMLQQKDSLATVLYQRAGELETAKLRKSKSYHNIGTICQRHQLYGEAIEAYKEALRNNPFDDETRYNLALCKRLQKNQPQKNQSKNNNQDKKKKDNNKQDNKQKQDKDKKEQPQNKPSQQEKMSKDNAEQLLNAAMQEEQNTQQRLKKAMSAPRSRKLLKNW</sequence>
<dbReference type="SUPFAM" id="SSF48452">
    <property type="entry name" value="TPR-like"/>
    <property type="match status" value="1"/>
</dbReference>
<keyword evidence="1" id="KW-1003">Cell membrane</keyword>
<dbReference type="InterPro" id="IPR050768">
    <property type="entry name" value="UPF0353/GerABKA_families"/>
</dbReference>
<feature type="compositionally biased region" description="Low complexity" evidence="6">
    <location>
        <begin position="479"/>
        <end position="490"/>
    </location>
</feature>
<dbReference type="PROSITE" id="PS50005">
    <property type="entry name" value="TPR"/>
    <property type="match status" value="1"/>
</dbReference>
<keyword evidence="4 7" id="KW-0472">Membrane</keyword>
<keyword evidence="3 7" id="KW-1133">Transmembrane helix</keyword>
<evidence type="ECO:0000313" key="9">
    <source>
        <dbReference type="EMBL" id="MBO1362792.1"/>
    </source>
</evidence>
<dbReference type="InterPro" id="IPR011990">
    <property type="entry name" value="TPR-like_helical_dom_sf"/>
</dbReference>
<feature type="transmembrane region" description="Helical" evidence="7">
    <location>
        <begin position="6"/>
        <end position="27"/>
    </location>
</feature>
<dbReference type="SUPFAM" id="SSF53300">
    <property type="entry name" value="vWA-like"/>
    <property type="match status" value="1"/>
</dbReference>
<evidence type="ECO:0000256" key="1">
    <source>
        <dbReference type="ARBA" id="ARBA00022475"/>
    </source>
</evidence>
<dbReference type="Pfam" id="PF13414">
    <property type="entry name" value="TPR_11"/>
    <property type="match status" value="1"/>
</dbReference>
<feature type="transmembrane region" description="Helical" evidence="7">
    <location>
        <begin position="306"/>
        <end position="324"/>
    </location>
</feature>
<comment type="caution">
    <text evidence="9">The sequence shown here is derived from an EMBL/GenBank/DDBJ whole genome shotgun (WGS) entry which is preliminary data.</text>
</comment>
<feature type="repeat" description="TPR" evidence="5">
    <location>
        <begin position="431"/>
        <end position="464"/>
    </location>
</feature>
<dbReference type="SMART" id="SM00028">
    <property type="entry name" value="TPR"/>
    <property type="match status" value="3"/>
</dbReference>
<dbReference type="InterPro" id="IPR036465">
    <property type="entry name" value="vWFA_dom_sf"/>
</dbReference>
<dbReference type="InterPro" id="IPR002035">
    <property type="entry name" value="VWF_A"/>
</dbReference>
<evidence type="ECO:0000313" key="10">
    <source>
        <dbReference type="Proteomes" id="UP000664265"/>
    </source>
</evidence>
<dbReference type="InterPro" id="IPR024163">
    <property type="entry name" value="Aerotolerance_reg_N"/>
</dbReference>
<dbReference type="Gene3D" id="3.40.50.410">
    <property type="entry name" value="von Willebrand factor, type A domain"/>
    <property type="match status" value="1"/>
</dbReference>
<evidence type="ECO:0000256" key="3">
    <source>
        <dbReference type="ARBA" id="ARBA00022989"/>
    </source>
</evidence>
<keyword evidence="5" id="KW-0802">TPR repeat</keyword>
<evidence type="ECO:0000256" key="2">
    <source>
        <dbReference type="ARBA" id="ARBA00022692"/>
    </source>
</evidence>
<dbReference type="PANTHER" id="PTHR22550:SF5">
    <property type="entry name" value="LEUCINE ZIPPER PROTEIN 4"/>
    <property type="match status" value="1"/>
</dbReference>
<keyword evidence="2 7" id="KW-0812">Transmembrane</keyword>
<feature type="region of interest" description="Disordered" evidence="6">
    <location>
        <begin position="478"/>
        <end position="565"/>
    </location>
</feature>
<evidence type="ECO:0000256" key="5">
    <source>
        <dbReference type="PROSITE-ProRule" id="PRU00339"/>
    </source>
</evidence>
<dbReference type="RefSeq" id="WP_107580877.1">
    <property type="nucleotide sequence ID" value="NZ_JAERMS010000005.1"/>
</dbReference>
<accession>A0ABS3M3M9</accession>
<evidence type="ECO:0000256" key="4">
    <source>
        <dbReference type="ARBA" id="ARBA00023136"/>
    </source>
</evidence>
<dbReference type="Pfam" id="PF07584">
    <property type="entry name" value="BatA"/>
    <property type="match status" value="1"/>
</dbReference>
<proteinExistence type="predicted"/>
<dbReference type="Pfam" id="PF13432">
    <property type="entry name" value="TPR_16"/>
    <property type="match status" value="1"/>
</dbReference>
<keyword evidence="10" id="KW-1185">Reference proteome</keyword>
<feature type="domain" description="VWFA" evidence="8">
    <location>
        <begin position="91"/>
        <end position="289"/>
    </location>
</feature>
<dbReference type="PROSITE" id="PS50234">
    <property type="entry name" value="VWFA"/>
    <property type="match status" value="1"/>
</dbReference>
<evidence type="ECO:0000256" key="6">
    <source>
        <dbReference type="SAM" id="MobiDB-lite"/>
    </source>
</evidence>
<dbReference type="InterPro" id="IPR019734">
    <property type="entry name" value="TPR_rpt"/>
</dbReference>
<gene>
    <name evidence="9" type="ORF">JHU38_03190</name>
</gene>
<name>A0ABS3M3M9_9BACT</name>
<reference evidence="9 10" key="1">
    <citation type="submission" date="2021-01" db="EMBL/GenBank/DDBJ databases">
        <title>Prevotella A2931 sp. nov.</title>
        <authorList>
            <person name="Buhl M."/>
            <person name="Oberhettinger P."/>
        </authorList>
    </citation>
    <scope>NUCLEOTIDE SEQUENCE [LARGE SCALE GENOMIC DNA]</scope>
    <source>
        <strain evidence="9 10">A2931</strain>
    </source>
</reference>
<feature type="transmembrane region" description="Helical" evidence="7">
    <location>
        <begin position="336"/>
        <end position="357"/>
    </location>
</feature>
<dbReference type="PANTHER" id="PTHR22550">
    <property type="entry name" value="SPORE GERMINATION PROTEIN"/>
    <property type="match status" value="1"/>
</dbReference>
<protein>
    <submittedName>
        <fullName evidence="9">VWA domain-containing protein</fullName>
    </submittedName>
</protein>
<evidence type="ECO:0000256" key="7">
    <source>
        <dbReference type="SAM" id="Phobius"/>
    </source>
</evidence>
<evidence type="ECO:0000259" key="8">
    <source>
        <dbReference type="PROSITE" id="PS50234"/>
    </source>
</evidence>
<feature type="compositionally biased region" description="Basic and acidic residues" evidence="6">
    <location>
        <begin position="491"/>
        <end position="516"/>
    </location>
</feature>
<organism evidence="9 10">
    <name type="scientific">Prevotella illustrans</name>
    <dbReference type="NCBI Taxonomy" id="2800387"/>
    <lineage>
        <taxon>Bacteria</taxon>
        <taxon>Pseudomonadati</taxon>
        <taxon>Bacteroidota</taxon>
        <taxon>Bacteroidia</taxon>
        <taxon>Bacteroidales</taxon>
        <taxon>Prevotellaceae</taxon>
        <taxon>Prevotella</taxon>
    </lineage>
</organism>